<dbReference type="SMART" id="SM00028">
    <property type="entry name" value="TPR"/>
    <property type="match status" value="3"/>
</dbReference>
<dbReference type="PROSITE" id="PS50293">
    <property type="entry name" value="TPR_REGION"/>
    <property type="match status" value="1"/>
</dbReference>
<dbReference type="PROSITE" id="PS50005">
    <property type="entry name" value="TPR"/>
    <property type="match status" value="1"/>
</dbReference>
<dbReference type="InterPro" id="IPR011990">
    <property type="entry name" value="TPR-like_helical_dom_sf"/>
</dbReference>
<keyword evidence="1" id="KW-0677">Repeat</keyword>
<gene>
    <name evidence="4" type="ORF">AB8B28_05115</name>
</gene>
<dbReference type="AlphaFoldDB" id="A0AB39V758"/>
<sequence>MFLKAAQYGDVKAYYNLGVLYFQQKNYNKAEEMYLKAIKETDDINAYNNLGTLYYEQKKYDKAEQMYLQSIKRGNDMSYKGLGFVYYVQNRHSDAKKYLKIAADKGDQEAAGYYNELLKAGY</sequence>
<dbReference type="PANTHER" id="PTHR45641">
    <property type="entry name" value="TETRATRICOPEPTIDE REPEAT PROTEIN (AFU_ORTHOLOGUE AFUA_6G03870)"/>
    <property type="match status" value="1"/>
</dbReference>
<dbReference type="PANTHER" id="PTHR45641:SF19">
    <property type="entry name" value="NEPHROCYSTIN-3"/>
    <property type="match status" value="1"/>
</dbReference>
<feature type="repeat" description="TPR" evidence="3">
    <location>
        <begin position="11"/>
        <end position="44"/>
    </location>
</feature>
<keyword evidence="2 3" id="KW-0802">TPR repeat</keyword>
<dbReference type="SMART" id="SM00671">
    <property type="entry name" value="SEL1"/>
    <property type="match status" value="3"/>
</dbReference>
<dbReference type="InterPro" id="IPR019734">
    <property type="entry name" value="TPR_rpt"/>
</dbReference>
<evidence type="ECO:0000256" key="3">
    <source>
        <dbReference type="PROSITE-ProRule" id="PRU00339"/>
    </source>
</evidence>
<name>A0AB39V758_9FUSO</name>
<dbReference type="SUPFAM" id="SSF81901">
    <property type="entry name" value="HCP-like"/>
    <property type="match status" value="1"/>
</dbReference>
<dbReference type="KEGG" id="lala:AB8B28_05115"/>
<evidence type="ECO:0000256" key="1">
    <source>
        <dbReference type="ARBA" id="ARBA00022737"/>
    </source>
</evidence>
<dbReference type="Pfam" id="PF13424">
    <property type="entry name" value="TPR_12"/>
    <property type="match status" value="1"/>
</dbReference>
<dbReference type="EMBL" id="CP165647">
    <property type="protein sequence ID" value="XDU63225.1"/>
    <property type="molecule type" value="Genomic_DNA"/>
</dbReference>
<organism evidence="4">
    <name type="scientific">Leptotrichia alba</name>
    <dbReference type="NCBI Taxonomy" id="3239304"/>
    <lineage>
        <taxon>Bacteria</taxon>
        <taxon>Fusobacteriati</taxon>
        <taxon>Fusobacteriota</taxon>
        <taxon>Fusobacteriia</taxon>
        <taxon>Fusobacteriales</taxon>
        <taxon>Leptotrichiaceae</taxon>
        <taxon>Leptotrichia</taxon>
    </lineage>
</organism>
<protein>
    <submittedName>
        <fullName evidence="4">Tetratricopeptide repeat protein</fullName>
    </submittedName>
</protein>
<dbReference type="RefSeq" id="WP_369717244.1">
    <property type="nucleotide sequence ID" value="NZ_CP165647.1"/>
</dbReference>
<evidence type="ECO:0000256" key="2">
    <source>
        <dbReference type="ARBA" id="ARBA00022803"/>
    </source>
</evidence>
<evidence type="ECO:0000313" key="4">
    <source>
        <dbReference type="EMBL" id="XDU63225.1"/>
    </source>
</evidence>
<dbReference type="InterPro" id="IPR006597">
    <property type="entry name" value="Sel1-like"/>
</dbReference>
<proteinExistence type="predicted"/>
<reference evidence="4" key="1">
    <citation type="submission" date="2024-07" db="EMBL/GenBank/DDBJ databases">
        <authorList>
            <person name="Li X.-J."/>
            <person name="Wang X."/>
        </authorList>
    </citation>
    <scope>NUCLEOTIDE SEQUENCE</scope>
    <source>
        <strain evidence="4">HSP-536</strain>
    </source>
</reference>
<dbReference type="Gene3D" id="1.25.40.10">
    <property type="entry name" value="Tetratricopeptide repeat domain"/>
    <property type="match status" value="1"/>
</dbReference>
<accession>A0AB39V758</accession>